<dbReference type="AlphaFoldDB" id="A0A2T3ZNW7"/>
<evidence type="ECO:0000313" key="11">
    <source>
        <dbReference type="EMBL" id="PTB46496.1"/>
    </source>
</evidence>
<sequence length="373" mass="42094">MGSLFDLARRGAPEIAMPGPPPVVFTNPSLMVNLICRVVFALIGNIVCLVPLRLLYRNGELAAVMLILVVELANFETVVNSLIWHNDDVESWWPGYGLCDVDSYFHNLLIGLYTTCLLAIMRNLALQIGNMRASPLTKKEKTRRNIAQALIIFPLPLLQVVWTYPLTQQRYIIGTLSGCSWANSHSWPYMVFDIFLPVIMSLLTAGYAIFIYIRYRQVSKATASALSNSPLAYARSQRARRRLYLMVVAILVPFLPIVIALAIVNMRVAGALAPFDFNAIHHHGPDEIPWNTIIYLTSGEIHWSYMNMCYLPIVSTVPIFIFFGMTKDAMNCYRVALLYLGLGKMFPWLYEEYNPDARVLASMSNGSHTMSTR</sequence>
<keyword evidence="5 10" id="KW-1133">Transmembrane helix</keyword>
<feature type="transmembrane region" description="Helical" evidence="10">
    <location>
        <begin position="62"/>
        <end position="84"/>
    </location>
</feature>
<reference evidence="11 12" key="1">
    <citation type="submission" date="2016-07" db="EMBL/GenBank/DDBJ databases">
        <title>Multiple horizontal gene transfer events from other fungi enriched the ability of initially mycotrophic Trichoderma (Ascomycota) to feed on dead plant biomass.</title>
        <authorList>
            <consortium name="DOE Joint Genome Institute"/>
            <person name="Aerts A."/>
            <person name="Atanasova L."/>
            <person name="Chenthamara K."/>
            <person name="Zhang J."/>
            <person name="Grujic M."/>
            <person name="Henrissat B."/>
            <person name="Kuo A."/>
            <person name="Salamov A."/>
            <person name="Lipzen A."/>
            <person name="Labutti K."/>
            <person name="Barry K."/>
            <person name="Miao Y."/>
            <person name="Rahimi M.J."/>
            <person name="Shen Q."/>
            <person name="Grigoriev I.V."/>
            <person name="Kubicek C.P."/>
            <person name="Druzhinina I.S."/>
        </authorList>
    </citation>
    <scope>NUCLEOTIDE SEQUENCE [LARGE SCALE GENOMIC DNA]</scope>
    <source>
        <strain evidence="11 12">CBS 433.97</strain>
    </source>
</reference>
<evidence type="ECO:0000256" key="3">
    <source>
        <dbReference type="ARBA" id="ARBA00022507"/>
    </source>
</evidence>
<evidence type="ECO:0000256" key="4">
    <source>
        <dbReference type="ARBA" id="ARBA00022692"/>
    </source>
</evidence>
<feature type="transmembrane region" description="Helical" evidence="10">
    <location>
        <begin position="243"/>
        <end position="264"/>
    </location>
</feature>
<comment type="subcellular location">
    <subcellularLocation>
        <location evidence="1">Membrane</location>
        <topology evidence="1">Multi-pass membrane protein</topology>
    </subcellularLocation>
</comment>
<keyword evidence="8" id="KW-0675">Receptor</keyword>
<evidence type="ECO:0000256" key="7">
    <source>
        <dbReference type="ARBA" id="ARBA00023136"/>
    </source>
</evidence>
<proteinExistence type="inferred from homology"/>
<gene>
    <name evidence="11" type="ORF">M441DRAFT_127205</name>
</gene>
<dbReference type="PANTHER" id="PTHR28097:SF1">
    <property type="entry name" value="PHEROMONE A FACTOR RECEPTOR"/>
    <property type="match status" value="1"/>
</dbReference>
<feature type="transmembrane region" description="Helical" evidence="10">
    <location>
        <begin position="187"/>
        <end position="213"/>
    </location>
</feature>
<evidence type="ECO:0000313" key="12">
    <source>
        <dbReference type="Proteomes" id="UP000240493"/>
    </source>
</evidence>
<dbReference type="Proteomes" id="UP000240493">
    <property type="component" value="Unassembled WGS sequence"/>
</dbReference>
<name>A0A2T3ZNW7_TRIA4</name>
<dbReference type="Pfam" id="PF02076">
    <property type="entry name" value="STE3"/>
    <property type="match status" value="1"/>
</dbReference>
<keyword evidence="7 10" id="KW-0472">Membrane</keyword>
<evidence type="ECO:0000256" key="5">
    <source>
        <dbReference type="ARBA" id="ARBA00022989"/>
    </source>
</evidence>
<dbReference type="CDD" id="cd14966">
    <property type="entry name" value="7tmD_STE3"/>
    <property type="match status" value="1"/>
</dbReference>
<comment type="similarity">
    <text evidence="2">Belongs to the G-protein coupled receptor 4 family.</text>
</comment>
<evidence type="ECO:0008006" key="13">
    <source>
        <dbReference type="Google" id="ProtNLM"/>
    </source>
</evidence>
<dbReference type="GO" id="GO:0004932">
    <property type="term" value="F:mating-type factor pheromone receptor activity"/>
    <property type="evidence" value="ECO:0007669"/>
    <property type="project" value="InterPro"/>
</dbReference>
<keyword evidence="3" id="KW-0589">Pheromone response</keyword>
<protein>
    <recommendedName>
        <fullName evidence="13">Mating type pheromone G-protein coupled receptor</fullName>
    </recommendedName>
</protein>
<dbReference type="PANTHER" id="PTHR28097">
    <property type="entry name" value="PHEROMONE A FACTOR RECEPTOR"/>
    <property type="match status" value="1"/>
</dbReference>
<keyword evidence="12" id="KW-1185">Reference proteome</keyword>
<evidence type="ECO:0000256" key="9">
    <source>
        <dbReference type="ARBA" id="ARBA00023224"/>
    </source>
</evidence>
<feature type="transmembrane region" description="Helical" evidence="10">
    <location>
        <begin position="30"/>
        <end position="50"/>
    </location>
</feature>
<evidence type="ECO:0000256" key="2">
    <source>
        <dbReference type="ARBA" id="ARBA00011085"/>
    </source>
</evidence>
<feature type="transmembrane region" description="Helical" evidence="10">
    <location>
        <begin position="104"/>
        <end position="125"/>
    </location>
</feature>
<evidence type="ECO:0000256" key="10">
    <source>
        <dbReference type="SAM" id="Phobius"/>
    </source>
</evidence>
<evidence type="ECO:0000256" key="6">
    <source>
        <dbReference type="ARBA" id="ARBA00023040"/>
    </source>
</evidence>
<organism evidence="11 12">
    <name type="scientific">Trichoderma asperellum (strain ATCC 204424 / CBS 433.97 / NBRC 101777)</name>
    <dbReference type="NCBI Taxonomy" id="1042311"/>
    <lineage>
        <taxon>Eukaryota</taxon>
        <taxon>Fungi</taxon>
        <taxon>Dikarya</taxon>
        <taxon>Ascomycota</taxon>
        <taxon>Pezizomycotina</taxon>
        <taxon>Sordariomycetes</taxon>
        <taxon>Hypocreomycetidae</taxon>
        <taxon>Hypocreales</taxon>
        <taxon>Hypocreaceae</taxon>
        <taxon>Trichoderma</taxon>
    </lineage>
</organism>
<dbReference type="OrthoDB" id="2874149at2759"/>
<keyword evidence="6" id="KW-0297">G-protein coupled receptor</keyword>
<accession>A0A2T3ZNW7</accession>
<dbReference type="GO" id="GO:0000750">
    <property type="term" value="P:pheromone-dependent signal transduction involved in conjugation with cellular fusion"/>
    <property type="evidence" value="ECO:0007669"/>
    <property type="project" value="TreeGrafter"/>
</dbReference>
<dbReference type="EMBL" id="KZ679256">
    <property type="protein sequence ID" value="PTB46496.1"/>
    <property type="molecule type" value="Genomic_DNA"/>
</dbReference>
<dbReference type="GO" id="GO:0005886">
    <property type="term" value="C:plasma membrane"/>
    <property type="evidence" value="ECO:0007669"/>
    <property type="project" value="TreeGrafter"/>
</dbReference>
<keyword evidence="4 10" id="KW-0812">Transmembrane</keyword>
<feature type="transmembrane region" description="Helical" evidence="10">
    <location>
        <begin position="305"/>
        <end position="325"/>
    </location>
</feature>
<dbReference type="PRINTS" id="PR00899">
    <property type="entry name" value="GPCRSTE3"/>
</dbReference>
<evidence type="ECO:0000256" key="1">
    <source>
        <dbReference type="ARBA" id="ARBA00004141"/>
    </source>
</evidence>
<dbReference type="Gene3D" id="1.20.1070.10">
    <property type="entry name" value="Rhodopsin 7-helix transmembrane proteins"/>
    <property type="match status" value="1"/>
</dbReference>
<feature type="transmembrane region" description="Helical" evidence="10">
    <location>
        <begin position="146"/>
        <end position="167"/>
    </location>
</feature>
<keyword evidence="9" id="KW-0807">Transducer</keyword>
<dbReference type="InterPro" id="IPR001499">
    <property type="entry name" value="GPCR_STE3"/>
</dbReference>
<evidence type="ECO:0000256" key="8">
    <source>
        <dbReference type="ARBA" id="ARBA00023170"/>
    </source>
</evidence>